<sequence length="66" mass="7162">MSPTSDSEAPPYPRSNNSRCQGLPASATASVSFDSALVLWKAFFLMYRRFDVVAESALIGLEGKYG</sequence>
<accession>A0A284R3C6</accession>
<organism evidence="2 3">
    <name type="scientific">Armillaria ostoyae</name>
    <name type="common">Armillaria root rot fungus</name>
    <dbReference type="NCBI Taxonomy" id="47428"/>
    <lineage>
        <taxon>Eukaryota</taxon>
        <taxon>Fungi</taxon>
        <taxon>Dikarya</taxon>
        <taxon>Basidiomycota</taxon>
        <taxon>Agaricomycotina</taxon>
        <taxon>Agaricomycetes</taxon>
        <taxon>Agaricomycetidae</taxon>
        <taxon>Agaricales</taxon>
        <taxon>Marasmiineae</taxon>
        <taxon>Physalacriaceae</taxon>
        <taxon>Armillaria</taxon>
    </lineage>
</organism>
<reference evidence="3" key="1">
    <citation type="journal article" date="2017" name="Nat. Ecol. Evol.">
        <title>Genome expansion and lineage-specific genetic innovations in the forest pathogenic fungi Armillaria.</title>
        <authorList>
            <person name="Sipos G."/>
            <person name="Prasanna A.N."/>
            <person name="Walter M.C."/>
            <person name="O'Connor E."/>
            <person name="Balint B."/>
            <person name="Krizsan K."/>
            <person name="Kiss B."/>
            <person name="Hess J."/>
            <person name="Varga T."/>
            <person name="Slot J."/>
            <person name="Riley R."/>
            <person name="Boka B."/>
            <person name="Rigling D."/>
            <person name="Barry K."/>
            <person name="Lee J."/>
            <person name="Mihaltcheva S."/>
            <person name="LaButti K."/>
            <person name="Lipzen A."/>
            <person name="Waldron R."/>
            <person name="Moloney N.M."/>
            <person name="Sperisen C."/>
            <person name="Kredics L."/>
            <person name="Vagvoelgyi C."/>
            <person name="Patrignani A."/>
            <person name="Fitzpatrick D."/>
            <person name="Nagy I."/>
            <person name="Doyle S."/>
            <person name="Anderson J.B."/>
            <person name="Grigoriev I.V."/>
            <person name="Gueldener U."/>
            <person name="Muensterkoetter M."/>
            <person name="Nagy L.G."/>
        </authorList>
    </citation>
    <scope>NUCLEOTIDE SEQUENCE [LARGE SCALE GENOMIC DNA]</scope>
    <source>
        <strain evidence="3">C18/9</strain>
    </source>
</reference>
<evidence type="ECO:0000313" key="2">
    <source>
        <dbReference type="EMBL" id="SJL03230.1"/>
    </source>
</evidence>
<keyword evidence="3" id="KW-1185">Reference proteome</keyword>
<dbReference type="Proteomes" id="UP000219338">
    <property type="component" value="Unassembled WGS sequence"/>
</dbReference>
<dbReference type="AlphaFoldDB" id="A0A284R3C6"/>
<gene>
    <name evidence="2" type="ORF">ARMOST_06580</name>
</gene>
<name>A0A284R3C6_ARMOS</name>
<protein>
    <submittedName>
        <fullName evidence="2">Uncharacterized protein</fullName>
    </submittedName>
</protein>
<feature type="region of interest" description="Disordered" evidence="1">
    <location>
        <begin position="1"/>
        <end position="23"/>
    </location>
</feature>
<dbReference type="EMBL" id="FUEG01000004">
    <property type="protein sequence ID" value="SJL03230.1"/>
    <property type="molecule type" value="Genomic_DNA"/>
</dbReference>
<evidence type="ECO:0000313" key="3">
    <source>
        <dbReference type="Proteomes" id="UP000219338"/>
    </source>
</evidence>
<proteinExistence type="predicted"/>
<evidence type="ECO:0000256" key="1">
    <source>
        <dbReference type="SAM" id="MobiDB-lite"/>
    </source>
</evidence>